<dbReference type="Gramene" id="Pp3c24_15498V3.2">
    <property type="protein sequence ID" value="Pp3c24_15498V3.2"/>
    <property type="gene ID" value="Pp3c24_15498"/>
</dbReference>
<dbReference type="AlphaFoldDB" id="A0A7I4CJ60"/>
<evidence type="ECO:0000313" key="2">
    <source>
        <dbReference type="EnsemblPlants" id="Pp3c24_15498V3.2"/>
    </source>
</evidence>
<keyword evidence="1" id="KW-1133">Transmembrane helix</keyword>
<evidence type="ECO:0000256" key="1">
    <source>
        <dbReference type="SAM" id="Phobius"/>
    </source>
</evidence>
<organism evidence="2 3">
    <name type="scientific">Physcomitrium patens</name>
    <name type="common">Spreading-leaved earth moss</name>
    <name type="synonym">Physcomitrella patens</name>
    <dbReference type="NCBI Taxonomy" id="3218"/>
    <lineage>
        <taxon>Eukaryota</taxon>
        <taxon>Viridiplantae</taxon>
        <taxon>Streptophyta</taxon>
        <taxon>Embryophyta</taxon>
        <taxon>Bryophyta</taxon>
        <taxon>Bryophytina</taxon>
        <taxon>Bryopsida</taxon>
        <taxon>Funariidae</taxon>
        <taxon>Funariales</taxon>
        <taxon>Funariaceae</taxon>
        <taxon>Physcomitrium</taxon>
    </lineage>
</organism>
<feature type="transmembrane region" description="Helical" evidence="1">
    <location>
        <begin position="33"/>
        <end position="53"/>
    </location>
</feature>
<reference evidence="2" key="3">
    <citation type="submission" date="2020-12" db="UniProtKB">
        <authorList>
            <consortium name="EnsemblPlants"/>
        </authorList>
    </citation>
    <scope>IDENTIFICATION</scope>
</reference>
<evidence type="ECO:0000313" key="3">
    <source>
        <dbReference type="Proteomes" id="UP000006727"/>
    </source>
</evidence>
<sequence>MVYTNPSAPRIPLRFEETRVPVWKMYYQYLPLILPWLLLSAMFSVVVTAIHAWKTDSLQFSLLFVGIGGIKKAFGGGGELG</sequence>
<keyword evidence="3" id="KW-1185">Reference proteome</keyword>
<accession>A0A7I4CJ60</accession>
<dbReference type="InParanoid" id="A0A7I4CJ60"/>
<protein>
    <submittedName>
        <fullName evidence="2">Uncharacterized protein</fullName>
    </submittedName>
</protein>
<reference evidence="2 3" key="2">
    <citation type="journal article" date="2018" name="Plant J.">
        <title>The Physcomitrella patens chromosome-scale assembly reveals moss genome structure and evolution.</title>
        <authorList>
            <person name="Lang D."/>
            <person name="Ullrich K.K."/>
            <person name="Murat F."/>
            <person name="Fuchs J."/>
            <person name="Jenkins J."/>
            <person name="Haas F.B."/>
            <person name="Piednoel M."/>
            <person name="Gundlach H."/>
            <person name="Van Bel M."/>
            <person name="Meyberg R."/>
            <person name="Vives C."/>
            <person name="Morata J."/>
            <person name="Symeonidi A."/>
            <person name="Hiss M."/>
            <person name="Muchero W."/>
            <person name="Kamisugi Y."/>
            <person name="Saleh O."/>
            <person name="Blanc G."/>
            <person name="Decker E.L."/>
            <person name="van Gessel N."/>
            <person name="Grimwood J."/>
            <person name="Hayes R.D."/>
            <person name="Graham S.W."/>
            <person name="Gunter L.E."/>
            <person name="McDaniel S.F."/>
            <person name="Hoernstein S.N.W."/>
            <person name="Larsson A."/>
            <person name="Li F.W."/>
            <person name="Perroud P.F."/>
            <person name="Phillips J."/>
            <person name="Ranjan P."/>
            <person name="Rokshar D.S."/>
            <person name="Rothfels C.J."/>
            <person name="Schneider L."/>
            <person name="Shu S."/>
            <person name="Stevenson D.W."/>
            <person name="Thummler F."/>
            <person name="Tillich M."/>
            <person name="Villarreal Aguilar J.C."/>
            <person name="Widiez T."/>
            <person name="Wong G.K."/>
            <person name="Wymore A."/>
            <person name="Zhang Y."/>
            <person name="Zimmer A.D."/>
            <person name="Quatrano R.S."/>
            <person name="Mayer K.F.X."/>
            <person name="Goodstein D."/>
            <person name="Casacuberta J.M."/>
            <person name="Vandepoele K."/>
            <person name="Reski R."/>
            <person name="Cuming A.C."/>
            <person name="Tuskan G.A."/>
            <person name="Maumus F."/>
            <person name="Salse J."/>
            <person name="Schmutz J."/>
            <person name="Rensing S.A."/>
        </authorList>
    </citation>
    <scope>NUCLEOTIDE SEQUENCE [LARGE SCALE GENOMIC DNA]</scope>
    <source>
        <strain evidence="2 3">cv. Gransden 2004</strain>
    </source>
</reference>
<keyword evidence="1" id="KW-0472">Membrane</keyword>
<dbReference type="EnsemblPlants" id="Pp3c24_15498V3.2">
    <property type="protein sequence ID" value="Pp3c24_15498V3.2"/>
    <property type="gene ID" value="Pp3c24_15498"/>
</dbReference>
<dbReference type="EMBL" id="ABEU02000024">
    <property type="status" value="NOT_ANNOTATED_CDS"/>
    <property type="molecule type" value="Genomic_DNA"/>
</dbReference>
<reference evidence="2 3" key="1">
    <citation type="journal article" date="2008" name="Science">
        <title>The Physcomitrella genome reveals evolutionary insights into the conquest of land by plants.</title>
        <authorList>
            <person name="Rensing S."/>
            <person name="Lang D."/>
            <person name="Zimmer A."/>
            <person name="Terry A."/>
            <person name="Salamov A."/>
            <person name="Shapiro H."/>
            <person name="Nishiyama T."/>
            <person name="Perroud P.-F."/>
            <person name="Lindquist E."/>
            <person name="Kamisugi Y."/>
            <person name="Tanahashi T."/>
            <person name="Sakakibara K."/>
            <person name="Fujita T."/>
            <person name="Oishi K."/>
            <person name="Shin-I T."/>
            <person name="Kuroki Y."/>
            <person name="Toyoda A."/>
            <person name="Suzuki Y."/>
            <person name="Hashimoto A."/>
            <person name="Yamaguchi K."/>
            <person name="Sugano A."/>
            <person name="Kohara Y."/>
            <person name="Fujiyama A."/>
            <person name="Anterola A."/>
            <person name="Aoki S."/>
            <person name="Ashton N."/>
            <person name="Barbazuk W.B."/>
            <person name="Barker E."/>
            <person name="Bennetzen J."/>
            <person name="Bezanilla M."/>
            <person name="Blankenship R."/>
            <person name="Cho S.H."/>
            <person name="Dutcher S."/>
            <person name="Estelle M."/>
            <person name="Fawcett J.A."/>
            <person name="Gundlach H."/>
            <person name="Hanada K."/>
            <person name="Heyl A."/>
            <person name="Hicks K.A."/>
            <person name="Hugh J."/>
            <person name="Lohr M."/>
            <person name="Mayer K."/>
            <person name="Melkozernov A."/>
            <person name="Murata T."/>
            <person name="Nelson D."/>
            <person name="Pils B."/>
            <person name="Prigge M."/>
            <person name="Reiss B."/>
            <person name="Renner T."/>
            <person name="Rombauts S."/>
            <person name="Rushton P."/>
            <person name="Sanderfoot A."/>
            <person name="Schween G."/>
            <person name="Shiu S.-H."/>
            <person name="Stueber K."/>
            <person name="Theodoulou F.L."/>
            <person name="Tu H."/>
            <person name="Van de Peer Y."/>
            <person name="Verrier P.J."/>
            <person name="Waters E."/>
            <person name="Wood A."/>
            <person name="Yang L."/>
            <person name="Cove D."/>
            <person name="Cuming A."/>
            <person name="Hasebe M."/>
            <person name="Lucas S."/>
            <person name="Mishler D.B."/>
            <person name="Reski R."/>
            <person name="Grigoriev I."/>
            <person name="Quatrano R.S."/>
            <person name="Boore J.L."/>
        </authorList>
    </citation>
    <scope>NUCLEOTIDE SEQUENCE [LARGE SCALE GENOMIC DNA]</scope>
    <source>
        <strain evidence="2 3">cv. Gransden 2004</strain>
    </source>
</reference>
<dbReference type="Proteomes" id="UP000006727">
    <property type="component" value="Chromosome 24"/>
</dbReference>
<name>A0A7I4CJ60_PHYPA</name>
<proteinExistence type="predicted"/>
<keyword evidence="1" id="KW-0812">Transmembrane</keyword>